<evidence type="ECO:0000256" key="2">
    <source>
        <dbReference type="ARBA" id="ARBA00006742"/>
    </source>
</evidence>
<feature type="transmembrane region" description="Helical" evidence="11">
    <location>
        <begin position="6"/>
        <end position="25"/>
    </location>
</feature>
<dbReference type="Pfam" id="PF02699">
    <property type="entry name" value="YajC"/>
    <property type="match status" value="1"/>
</dbReference>
<name>A0ABT5GBP8_9MICO</name>
<evidence type="ECO:0000256" key="9">
    <source>
        <dbReference type="ARBA" id="ARBA00023136"/>
    </source>
</evidence>
<keyword evidence="3" id="KW-0813">Transport</keyword>
<proteinExistence type="inferred from homology"/>
<evidence type="ECO:0000256" key="8">
    <source>
        <dbReference type="ARBA" id="ARBA00023010"/>
    </source>
</evidence>
<dbReference type="NCBIfam" id="TIGR00739">
    <property type="entry name" value="yajC"/>
    <property type="match status" value="1"/>
</dbReference>
<organism evidence="12 13">
    <name type="scientific">Intrasporangium calvum</name>
    <dbReference type="NCBI Taxonomy" id="53358"/>
    <lineage>
        <taxon>Bacteria</taxon>
        <taxon>Bacillati</taxon>
        <taxon>Actinomycetota</taxon>
        <taxon>Actinomycetes</taxon>
        <taxon>Micrococcales</taxon>
        <taxon>Intrasporangiaceae</taxon>
        <taxon>Intrasporangium</taxon>
    </lineage>
</organism>
<dbReference type="Proteomes" id="UP001150259">
    <property type="component" value="Unassembled WGS sequence"/>
</dbReference>
<reference evidence="12 13" key="1">
    <citation type="submission" date="2022-11" db="EMBL/GenBank/DDBJ databases">
        <title>Anaerobic phenanthrene biodegradation by a DNRA strain PheN6.</title>
        <authorList>
            <person name="Zhang Z."/>
        </authorList>
    </citation>
    <scope>NUCLEOTIDE SEQUENCE [LARGE SCALE GENOMIC DNA]</scope>
    <source>
        <strain evidence="12 13">PheN6</strain>
    </source>
</reference>
<evidence type="ECO:0000256" key="3">
    <source>
        <dbReference type="ARBA" id="ARBA00022448"/>
    </source>
</evidence>
<dbReference type="PANTHER" id="PTHR33909:SF1">
    <property type="entry name" value="SEC TRANSLOCON ACCESSORY COMPLEX SUBUNIT YAJC"/>
    <property type="match status" value="1"/>
</dbReference>
<evidence type="ECO:0000256" key="7">
    <source>
        <dbReference type="ARBA" id="ARBA00022989"/>
    </source>
</evidence>
<gene>
    <name evidence="12" type="primary">yajC</name>
    <name evidence="12" type="ORF">OO014_00330</name>
</gene>
<evidence type="ECO:0000313" key="12">
    <source>
        <dbReference type="EMBL" id="MDC5695690.1"/>
    </source>
</evidence>
<dbReference type="EMBL" id="JAPFQL010000001">
    <property type="protein sequence ID" value="MDC5695690.1"/>
    <property type="molecule type" value="Genomic_DNA"/>
</dbReference>
<evidence type="ECO:0000256" key="6">
    <source>
        <dbReference type="ARBA" id="ARBA00022927"/>
    </source>
</evidence>
<keyword evidence="5 11" id="KW-0812">Transmembrane</keyword>
<keyword evidence="13" id="KW-1185">Reference proteome</keyword>
<sequence length="107" mass="11679">MDTGNGASSLIILALPLMLLGWMFWSANRRTKQMRQFNSSLNVGDQVVTSSGIFGTIRHLDDISAHLEVAEGLIIRFDRRAVAMKQADVTAPPPNRTPSDDAPQSGQ</sequence>
<comment type="caution">
    <text evidence="12">The sequence shown here is derived from an EMBL/GenBank/DDBJ whole genome shotgun (WGS) entry which is preliminary data.</text>
</comment>
<evidence type="ECO:0000256" key="5">
    <source>
        <dbReference type="ARBA" id="ARBA00022692"/>
    </source>
</evidence>
<evidence type="ECO:0000256" key="4">
    <source>
        <dbReference type="ARBA" id="ARBA00022475"/>
    </source>
</evidence>
<comment type="subcellular location">
    <subcellularLocation>
        <location evidence="1">Cell membrane</location>
        <topology evidence="1">Single-pass membrane protein</topology>
    </subcellularLocation>
</comment>
<feature type="region of interest" description="Disordered" evidence="10">
    <location>
        <begin position="86"/>
        <end position="107"/>
    </location>
</feature>
<dbReference type="InterPro" id="IPR003849">
    <property type="entry name" value="Preprotein_translocase_YajC"/>
</dbReference>
<keyword evidence="6" id="KW-0653">Protein transport</keyword>
<dbReference type="SMART" id="SM01323">
    <property type="entry name" value="YajC"/>
    <property type="match status" value="1"/>
</dbReference>
<evidence type="ECO:0000256" key="10">
    <source>
        <dbReference type="SAM" id="MobiDB-lite"/>
    </source>
</evidence>
<keyword evidence="7 11" id="KW-1133">Transmembrane helix</keyword>
<protein>
    <submittedName>
        <fullName evidence="12">Preprotein translocase subunit YajC</fullName>
    </submittedName>
</protein>
<dbReference type="PANTHER" id="PTHR33909">
    <property type="entry name" value="SEC TRANSLOCON ACCESSORY COMPLEX SUBUNIT YAJC"/>
    <property type="match status" value="1"/>
</dbReference>
<keyword evidence="4" id="KW-1003">Cell membrane</keyword>
<keyword evidence="9 11" id="KW-0472">Membrane</keyword>
<evidence type="ECO:0000256" key="11">
    <source>
        <dbReference type="SAM" id="Phobius"/>
    </source>
</evidence>
<evidence type="ECO:0000313" key="13">
    <source>
        <dbReference type="Proteomes" id="UP001150259"/>
    </source>
</evidence>
<evidence type="ECO:0000256" key="1">
    <source>
        <dbReference type="ARBA" id="ARBA00004162"/>
    </source>
</evidence>
<accession>A0ABT5GBP8</accession>
<dbReference type="RefSeq" id="WP_272460233.1">
    <property type="nucleotide sequence ID" value="NZ_JAPFQL010000001.1"/>
</dbReference>
<comment type="similarity">
    <text evidence="2">Belongs to the YajC family.</text>
</comment>
<keyword evidence="8" id="KW-0811">Translocation</keyword>